<dbReference type="GO" id="GO:0006171">
    <property type="term" value="P:cAMP biosynthetic process"/>
    <property type="evidence" value="ECO:0007669"/>
    <property type="project" value="TreeGrafter"/>
</dbReference>
<dbReference type="GO" id="GO:0035556">
    <property type="term" value="P:intracellular signal transduction"/>
    <property type="evidence" value="ECO:0007669"/>
    <property type="project" value="InterPro"/>
</dbReference>
<dbReference type="InterPro" id="IPR001054">
    <property type="entry name" value="A/G_cyclase"/>
</dbReference>
<keyword evidence="15" id="KW-1185">Reference proteome</keyword>
<feature type="transmembrane region" description="Helical" evidence="12">
    <location>
        <begin position="161"/>
        <end position="182"/>
    </location>
</feature>
<keyword evidence="10 12" id="KW-0472">Membrane</keyword>
<dbReference type="AlphaFoldDB" id="A0A7R9QI18"/>
<dbReference type="EMBL" id="OC917230">
    <property type="protein sequence ID" value="CAD7646506.1"/>
    <property type="molecule type" value="Genomic_DNA"/>
</dbReference>
<evidence type="ECO:0000259" key="13">
    <source>
        <dbReference type="PROSITE" id="PS50125"/>
    </source>
</evidence>
<evidence type="ECO:0000256" key="6">
    <source>
        <dbReference type="ARBA" id="ARBA00022741"/>
    </source>
</evidence>
<organism evidence="14">
    <name type="scientific">Oppiella nova</name>
    <dbReference type="NCBI Taxonomy" id="334625"/>
    <lineage>
        <taxon>Eukaryota</taxon>
        <taxon>Metazoa</taxon>
        <taxon>Ecdysozoa</taxon>
        <taxon>Arthropoda</taxon>
        <taxon>Chelicerata</taxon>
        <taxon>Arachnida</taxon>
        <taxon>Acari</taxon>
        <taxon>Acariformes</taxon>
        <taxon>Sarcoptiformes</taxon>
        <taxon>Oribatida</taxon>
        <taxon>Brachypylina</taxon>
        <taxon>Oppioidea</taxon>
        <taxon>Oppiidae</taxon>
        <taxon>Oppiella</taxon>
    </lineage>
</organism>
<dbReference type="PANTHER" id="PTHR45627:SF30">
    <property type="entry name" value="ADENYLATE CYCLASE TYPE 3"/>
    <property type="match status" value="1"/>
</dbReference>
<evidence type="ECO:0000256" key="4">
    <source>
        <dbReference type="ARBA" id="ARBA00022692"/>
    </source>
</evidence>
<proteinExistence type="predicted"/>
<evidence type="ECO:0000256" key="12">
    <source>
        <dbReference type="SAM" id="Phobius"/>
    </source>
</evidence>
<dbReference type="OrthoDB" id="10261550at2759"/>
<accession>A0A7R9QI18</accession>
<evidence type="ECO:0000256" key="8">
    <source>
        <dbReference type="ARBA" id="ARBA00022842"/>
    </source>
</evidence>
<dbReference type="GO" id="GO:0005524">
    <property type="term" value="F:ATP binding"/>
    <property type="evidence" value="ECO:0007669"/>
    <property type="project" value="UniProtKB-KW"/>
</dbReference>
<dbReference type="EMBL" id="CAJPVJ010002405">
    <property type="protein sequence ID" value="CAG2166236.1"/>
    <property type="molecule type" value="Genomic_DNA"/>
</dbReference>
<keyword evidence="7" id="KW-0067">ATP-binding</keyword>
<keyword evidence="4 12" id="KW-0812">Transmembrane</keyword>
<evidence type="ECO:0000313" key="15">
    <source>
        <dbReference type="Proteomes" id="UP000728032"/>
    </source>
</evidence>
<keyword evidence="5" id="KW-0479">Metal-binding</keyword>
<dbReference type="FunFam" id="3.30.70.1230:FF:000008">
    <property type="entry name" value="Adenylate cyclase type 9"/>
    <property type="match status" value="1"/>
</dbReference>
<dbReference type="PANTHER" id="PTHR45627">
    <property type="entry name" value="ADENYLATE CYCLASE TYPE 1"/>
    <property type="match status" value="1"/>
</dbReference>
<dbReference type="CDD" id="cd07302">
    <property type="entry name" value="CHD"/>
    <property type="match status" value="1"/>
</dbReference>
<feature type="domain" description="Guanylate cyclase" evidence="13">
    <location>
        <begin position="417"/>
        <end position="562"/>
    </location>
</feature>
<evidence type="ECO:0000256" key="2">
    <source>
        <dbReference type="ARBA" id="ARBA00004141"/>
    </source>
</evidence>
<evidence type="ECO:0000256" key="11">
    <source>
        <dbReference type="ARBA" id="ARBA00023239"/>
    </source>
</evidence>
<dbReference type="GO" id="GO:0005886">
    <property type="term" value="C:plasma membrane"/>
    <property type="evidence" value="ECO:0007669"/>
    <property type="project" value="TreeGrafter"/>
</dbReference>
<dbReference type="GO" id="GO:0007189">
    <property type="term" value="P:adenylate cyclase-activating G protein-coupled receptor signaling pathway"/>
    <property type="evidence" value="ECO:0007669"/>
    <property type="project" value="TreeGrafter"/>
</dbReference>
<dbReference type="GO" id="GO:0046872">
    <property type="term" value="F:metal ion binding"/>
    <property type="evidence" value="ECO:0007669"/>
    <property type="project" value="UniProtKB-KW"/>
</dbReference>
<feature type="transmembrane region" description="Helical" evidence="12">
    <location>
        <begin position="295"/>
        <end position="311"/>
    </location>
</feature>
<feature type="transmembrane region" description="Helical" evidence="12">
    <location>
        <begin position="20"/>
        <end position="40"/>
    </location>
</feature>
<keyword evidence="8" id="KW-0460">Magnesium</keyword>
<evidence type="ECO:0000256" key="5">
    <source>
        <dbReference type="ARBA" id="ARBA00022723"/>
    </source>
</evidence>
<dbReference type="InterPro" id="IPR029787">
    <property type="entry name" value="Nucleotide_cyclase"/>
</dbReference>
<dbReference type="EC" id="4.6.1.1" evidence="3"/>
<comment type="subcellular location">
    <subcellularLocation>
        <location evidence="2">Membrane</location>
        <topology evidence="2">Multi-pass membrane protein</topology>
    </subcellularLocation>
</comment>
<gene>
    <name evidence="14" type="ORF">ONB1V03_LOCUS5763</name>
</gene>
<reference evidence="14" key="1">
    <citation type="submission" date="2020-11" db="EMBL/GenBank/DDBJ databases">
        <authorList>
            <person name="Tran Van P."/>
        </authorList>
    </citation>
    <scope>NUCLEOTIDE SEQUENCE</scope>
</reference>
<dbReference type="GO" id="GO:0004016">
    <property type="term" value="F:adenylate cyclase activity"/>
    <property type="evidence" value="ECO:0007669"/>
    <property type="project" value="UniProtKB-EC"/>
</dbReference>
<sequence>MVQSFPKPIATLSHAVQEKAWIRLVIAGSMIAVWITAHILTNVFSNDSGVFDSVDSVIFQVFYQNDSFNPYNMNRSMQMSRSQQPSQSLETFNYSDDYYPLPQYLCYFSQLSVTALTRISYLVKMFIILTLVIGQCCLNVFKLDQFFKFYDLTAYDDRRHFLGHESYLSIIIATIAIALFIINRQSELMSRRLFLWQKEVEEQKEKVSDMRRKNEALVYNILPPHVAIHFLGKRKNDEELYSKSYESVGILFAAMPNFSDFYTEESVNNQGLECIRLFYDLTAYDDRRHFLGHESYLSIIIATIAIALFIINRQSELMSRRLFLWQKEVEEQKEKVSDMRRKNEALVYNILPPHVAIHFLGKRKNDEELYSKSYESVGILFAAMPNFSDFYTEESVNNQGLECIRFELYSKSYESVGILFAAMPNFSDFYTEESVNNQGLECIRFLNEVISDYDALLEQPRFANIIKIKTISSTYMAASGLNCEESLRADASIKERWFHLAQLTEFALTLKDTLNVINKESFNNFVLRMGINHGPITAGVIGARKPHYDMWGNSVNVASSHLSGEVRH</sequence>
<evidence type="ECO:0000313" key="14">
    <source>
        <dbReference type="EMBL" id="CAD7646506.1"/>
    </source>
</evidence>
<comment type="catalytic activity">
    <reaction evidence="1">
        <text>ATP = 3',5'-cyclic AMP + diphosphate</text>
        <dbReference type="Rhea" id="RHEA:15389"/>
        <dbReference type="ChEBI" id="CHEBI:30616"/>
        <dbReference type="ChEBI" id="CHEBI:33019"/>
        <dbReference type="ChEBI" id="CHEBI:58165"/>
        <dbReference type="EC" id="4.6.1.1"/>
    </reaction>
</comment>
<dbReference type="Gene3D" id="3.30.70.1230">
    <property type="entry name" value="Nucleotide cyclase"/>
    <property type="match status" value="3"/>
</dbReference>
<dbReference type="PROSITE" id="PS50125">
    <property type="entry name" value="GUANYLATE_CYCLASE_2"/>
    <property type="match status" value="1"/>
</dbReference>
<dbReference type="SUPFAM" id="SSF55073">
    <property type="entry name" value="Nucleotide cyclase"/>
    <property type="match status" value="1"/>
</dbReference>
<keyword evidence="9 12" id="KW-1133">Transmembrane helix</keyword>
<name>A0A7R9QI18_9ACAR</name>
<evidence type="ECO:0000256" key="9">
    <source>
        <dbReference type="ARBA" id="ARBA00022989"/>
    </source>
</evidence>
<evidence type="ECO:0000256" key="3">
    <source>
        <dbReference type="ARBA" id="ARBA00012201"/>
    </source>
</evidence>
<dbReference type="Proteomes" id="UP000728032">
    <property type="component" value="Unassembled WGS sequence"/>
</dbReference>
<keyword evidence="6" id="KW-0547">Nucleotide-binding</keyword>
<dbReference type="SMART" id="SM00044">
    <property type="entry name" value="CYCc"/>
    <property type="match status" value="1"/>
</dbReference>
<feature type="transmembrane region" description="Helical" evidence="12">
    <location>
        <begin position="121"/>
        <end position="141"/>
    </location>
</feature>
<evidence type="ECO:0000256" key="1">
    <source>
        <dbReference type="ARBA" id="ARBA00001593"/>
    </source>
</evidence>
<evidence type="ECO:0000256" key="10">
    <source>
        <dbReference type="ARBA" id="ARBA00023136"/>
    </source>
</evidence>
<keyword evidence="11" id="KW-0456">Lyase</keyword>
<protein>
    <recommendedName>
        <fullName evidence="3">adenylate cyclase</fullName>
        <ecNumber evidence="3">4.6.1.1</ecNumber>
    </recommendedName>
</protein>
<evidence type="ECO:0000256" key="7">
    <source>
        <dbReference type="ARBA" id="ARBA00022840"/>
    </source>
</evidence>
<dbReference type="Pfam" id="PF00211">
    <property type="entry name" value="Guanylate_cyc"/>
    <property type="match status" value="1"/>
</dbReference>